<dbReference type="GeneID" id="97889778"/>
<keyword evidence="3" id="KW-1185">Reference proteome</keyword>
<evidence type="ECO:0000259" key="1">
    <source>
        <dbReference type="Pfam" id="PF06568"/>
    </source>
</evidence>
<dbReference type="RefSeq" id="WP_245754223.1">
    <property type="nucleotide sequence ID" value="NZ_CAXIDI010000007.1"/>
</dbReference>
<dbReference type="Pfam" id="PF06568">
    <property type="entry name" value="YjiS-like"/>
    <property type="match status" value="1"/>
</dbReference>
<dbReference type="STRING" id="195913.SAMN04488004_111151"/>
<gene>
    <name evidence="2" type="ORF">SAMN04488004_111151</name>
</gene>
<reference evidence="2 3" key="1">
    <citation type="submission" date="2016-10" db="EMBL/GenBank/DDBJ databases">
        <authorList>
            <person name="de Groot N.N."/>
        </authorList>
    </citation>
    <scope>NUCLEOTIDE SEQUENCE [LARGE SCALE GENOMIC DNA]</scope>
    <source>
        <strain evidence="2 3">DSM 16199</strain>
    </source>
</reference>
<organism evidence="2 3">
    <name type="scientific">Loktanella salsilacus</name>
    <dbReference type="NCBI Taxonomy" id="195913"/>
    <lineage>
        <taxon>Bacteria</taxon>
        <taxon>Pseudomonadati</taxon>
        <taxon>Pseudomonadota</taxon>
        <taxon>Alphaproteobacteria</taxon>
        <taxon>Rhodobacterales</taxon>
        <taxon>Roseobacteraceae</taxon>
        <taxon>Loktanella</taxon>
    </lineage>
</organism>
<dbReference type="EMBL" id="FOTF01000011">
    <property type="protein sequence ID" value="SFL25890.1"/>
    <property type="molecule type" value="Genomic_DNA"/>
</dbReference>
<protein>
    <recommendedName>
        <fullName evidence="1">YjiS-like domain-containing protein</fullName>
    </recommendedName>
</protein>
<evidence type="ECO:0000313" key="3">
    <source>
        <dbReference type="Proteomes" id="UP000199550"/>
    </source>
</evidence>
<evidence type="ECO:0000313" key="2">
    <source>
        <dbReference type="EMBL" id="SFL25890.1"/>
    </source>
</evidence>
<accession>A0A1I4G8P6</accession>
<dbReference type="Proteomes" id="UP000199550">
    <property type="component" value="Unassembled WGS sequence"/>
</dbReference>
<proteinExistence type="predicted"/>
<feature type="domain" description="YjiS-like" evidence="1">
    <location>
        <begin position="27"/>
        <end position="61"/>
    </location>
</feature>
<name>A0A1I4G8P6_9RHOB</name>
<sequence>MANMNTLAPHVSGSTFGQVIIDTIADLRDRRAQRAVYRRVYNELSAMGPRELADIGISRNNIAEIAKQSAYGL</sequence>
<dbReference type="InterPro" id="IPR009506">
    <property type="entry name" value="YjiS-like"/>
</dbReference>
<dbReference type="AlphaFoldDB" id="A0A1I4G8P6"/>